<name>A0A9P7N1N4_9HYPO</name>
<dbReference type="AlphaFoldDB" id="A0A9P7N1N4"/>
<evidence type="ECO:0000313" key="1">
    <source>
        <dbReference type="EMBL" id="KAG5983344.1"/>
    </source>
</evidence>
<evidence type="ECO:0000313" key="2">
    <source>
        <dbReference type="Proteomes" id="UP000748025"/>
    </source>
</evidence>
<accession>A0A9P7N1N4</accession>
<reference evidence="1" key="1">
    <citation type="journal article" date="2020" name="bioRxiv">
        <title>Whole genome comparisons of ergot fungi reveals the divergence and evolution of species within the genus Claviceps are the result of varying mechanisms driving genome evolution and host range expansion.</title>
        <authorList>
            <person name="Wyka S.A."/>
            <person name="Mondo S.J."/>
            <person name="Liu M."/>
            <person name="Dettman J."/>
            <person name="Nalam V."/>
            <person name="Broders K.D."/>
        </authorList>
    </citation>
    <scope>NUCLEOTIDE SEQUENCE</scope>
    <source>
        <strain evidence="1">CCC 602</strain>
    </source>
</reference>
<feature type="non-terminal residue" evidence="1">
    <location>
        <position position="73"/>
    </location>
</feature>
<keyword evidence="2" id="KW-1185">Reference proteome</keyword>
<protein>
    <submittedName>
        <fullName evidence="1">Uncharacterized protein</fullName>
    </submittedName>
</protein>
<organism evidence="1 2">
    <name type="scientific">Claviceps pusilla</name>
    <dbReference type="NCBI Taxonomy" id="123648"/>
    <lineage>
        <taxon>Eukaryota</taxon>
        <taxon>Fungi</taxon>
        <taxon>Dikarya</taxon>
        <taxon>Ascomycota</taxon>
        <taxon>Pezizomycotina</taxon>
        <taxon>Sordariomycetes</taxon>
        <taxon>Hypocreomycetidae</taxon>
        <taxon>Hypocreales</taxon>
        <taxon>Clavicipitaceae</taxon>
        <taxon>Claviceps</taxon>
    </lineage>
</organism>
<comment type="caution">
    <text evidence="1">The sequence shown here is derived from an EMBL/GenBank/DDBJ whole genome shotgun (WGS) entry which is preliminary data.</text>
</comment>
<dbReference type="EMBL" id="SRPW01004323">
    <property type="protein sequence ID" value="KAG5983344.1"/>
    <property type="molecule type" value="Genomic_DNA"/>
</dbReference>
<sequence>MDKTVTPDASARRPRALVYRGPAGHSDLSKAVAQLLESSPRHFEVQYAGPKEAVDVTRESLASVQLYAQPGGP</sequence>
<proteinExistence type="predicted"/>
<dbReference type="Proteomes" id="UP000748025">
    <property type="component" value="Unassembled WGS sequence"/>
</dbReference>
<gene>
    <name evidence="1" type="ORF">E4U43_006291</name>
</gene>